<dbReference type="PANTHER" id="PTHR43341">
    <property type="entry name" value="AMINO ACID PERMEASE"/>
    <property type="match status" value="1"/>
</dbReference>
<feature type="transmembrane region" description="Helical" evidence="7">
    <location>
        <begin position="371"/>
        <end position="390"/>
    </location>
</feature>
<dbReference type="OrthoDB" id="3900342at2759"/>
<keyword evidence="6 7" id="KW-0472">Membrane</keyword>
<gene>
    <name evidence="9" type="ORF">B0T10DRAFT_515777</name>
</gene>
<evidence type="ECO:0000256" key="4">
    <source>
        <dbReference type="ARBA" id="ARBA00022970"/>
    </source>
</evidence>
<reference evidence="9 10" key="1">
    <citation type="journal article" date="2021" name="Nat. Commun.">
        <title>Genetic determinants of endophytism in the Arabidopsis root mycobiome.</title>
        <authorList>
            <person name="Mesny F."/>
            <person name="Miyauchi S."/>
            <person name="Thiergart T."/>
            <person name="Pickel B."/>
            <person name="Atanasova L."/>
            <person name="Karlsson M."/>
            <person name="Huettel B."/>
            <person name="Barry K.W."/>
            <person name="Haridas S."/>
            <person name="Chen C."/>
            <person name="Bauer D."/>
            <person name="Andreopoulos W."/>
            <person name="Pangilinan J."/>
            <person name="LaButti K."/>
            <person name="Riley R."/>
            <person name="Lipzen A."/>
            <person name="Clum A."/>
            <person name="Drula E."/>
            <person name="Henrissat B."/>
            <person name="Kohler A."/>
            <person name="Grigoriev I.V."/>
            <person name="Martin F.M."/>
            <person name="Hacquard S."/>
        </authorList>
    </citation>
    <scope>NUCLEOTIDE SEQUENCE [LARGE SCALE GENOMIC DNA]</scope>
    <source>
        <strain evidence="9 10">MPI-CAGE-CH-0241</strain>
    </source>
</reference>
<evidence type="ECO:0000256" key="7">
    <source>
        <dbReference type="SAM" id="Phobius"/>
    </source>
</evidence>
<dbReference type="InterPro" id="IPR050524">
    <property type="entry name" value="APC_YAT"/>
</dbReference>
<dbReference type="Pfam" id="PF00324">
    <property type="entry name" value="AA_permease"/>
    <property type="match status" value="1"/>
</dbReference>
<dbReference type="InterPro" id="IPR004841">
    <property type="entry name" value="AA-permease/SLC12A_dom"/>
</dbReference>
<dbReference type="GO" id="GO:0015171">
    <property type="term" value="F:amino acid transmembrane transporter activity"/>
    <property type="evidence" value="ECO:0007669"/>
    <property type="project" value="TreeGrafter"/>
</dbReference>
<sequence length="545" mass="59558">MEQHEKADVKPSPSSDIEICHGGRDIVLPNDGLKRDLSSRHINMIAIAGMIGTGLFLSSGQVIATAGPVGALLAYIVMGFVTAGVAYTTGEITAFSPHTGGFIRHATKFVEPALGAAAGWNFWYTMAISVPAELSAAATLIQFWNTSINPGVWITIFLVVIVVLNLCGVRLYGESEVVFASLKIMLIIGLIIGGLVIDLGGGPDHDRLGFRYWINPGAFNEYIKPGAAGQFLAFWKVILSAAFSYGNIQVVAISGSETRDPRRLIPAATKKTFYRILFFYVLSIFIVGLIVPFDDASLNLSTGTAQQSPFVIAFQRSGISVVPSIINAIVCTSAISSGSACVFLASRTLYGLSCDGHAPKILQRCNRLGTPHYSIALTCVLLPLVYLNVANNTSVVFGWFVNITTVAGLIGWMVIQVTYLRFYAGLKSQGYSRDELPYQSPLQPYVSWATLFMVAFVILFSGFDVFVKGNFTAAGFLSCYLNIGIFAVLYIFFKFYLQSKVVPLSEMDFHTEFSLIRQEMEVAGANESHQVWESKRSLRKFLTWF</sequence>
<dbReference type="PIRSF" id="PIRSF006060">
    <property type="entry name" value="AA_transporter"/>
    <property type="match status" value="1"/>
</dbReference>
<keyword evidence="10" id="KW-1185">Reference proteome</keyword>
<name>A0A9P8W0H6_9HYPO</name>
<evidence type="ECO:0000259" key="8">
    <source>
        <dbReference type="Pfam" id="PF00324"/>
    </source>
</evidence>
<evidence type="ECO:0000313" key="9">
    <source>
        <dbReference type="EMBL" id="KAH6886900.1"/>
    </source>
</evidence>
<accession>A0A9P8W0H6</accession>
<evidence type="ECO:0000313" key="10">
    <source>
        <dbReference type="Proteomes" id="UP000777438"/>
    </source>
</evidence>
<feature type="transmembrane region" description="Helical" evidence="7">
    <location>
        <begin position="473"/>
        <end position="497"/>
    </location>
</feature>
<evidence type="ECO:0000256" key="1">
    <source>
        <dbReference type="ARBA" id="ARBA00004141"/>
    </source>
</evidence>
<dbReference type="Gene3D" id="1.20.1740.10">
    <property type="entry name" value="Amino acid/polyamine transporter I"/>
    <property type="match status" value="1"/>
</dbReference>
<feature type="transmembrane region" description="Helical" evidence="7">
    <location>
        <begin position="233"/>
        <end position="253"/>
    </location>
</feature>
<evidence type="ECO:0000256" key="3">
    <source>
        <dbReference type="ARBA" id="ARBA00022692"/>
    </source>
</evidence>
<feature type="transmembrane region" description="Helical" evidence="7">
    <location>
        <begin position="152"/>
        <end position="172"/>
    </location>
</feature>
<comment type="subcellular location">
    <subcellularLocation>
        <location evidence="1">Membrane</location>
        <topology evidence="1">Multi-pass membrane protein</topology>
    </subcellularLocation>
</comment>
<feature type="transmembrane region" description="Helical" evidence="7">
    <location>
        <begin position="109"/>
        <end position="132"/>
    </location>
</feature>
<feature type="transmembrane region" description="Helical" evidence="7">
    <location>
        <begin position="445"/>
        <end position="467"/>
    </location>
</feature>
<feature type="transmembrane region" description="Helical" evidence="7">
    <location>
        <begin position="273"/>
        <end position="293"/>
    </location>
</feature>
<comment type="caution">
    <text evidence="9">The sequence shown here is derived from an EMBL/GenBank/DDBJ whole genome shotgun (WGS) entry which is preliminary data.</text>
</comment>
<feature type="transmembrane region" description="Helical" evidence="7">
    <location>
        <begin position="325"/>
        <end position="350"/>
    </location>
</feature>
<feature type="transmembrane region" description="Helical" evidence="7">
    <location>
        <begin position="42"/>
        <end position="63"/>
    </location>
</feature>
<evidence type="ECO:0000256" key="5">
    <source>
        <dbReference type="ARBA" id="ARBA00022989"/>
    </source>
</evidence>
<proteinExistence type="predicted"/>
<organism evidence="9 10">
    <name type="scientific">Thelonectria olida</name>
    <dbReference type="NCBI Taxonomy" id="1576542"/>
    <lineage>
        <taxon>Eukaryota</taxon>
        <taxon>Fungi</taxon>
        <taxon>Dikarya</taxon>
        <taxon>Ascomycota</taxon>
        <taxon>Pezizomycotina</taxon>
        <taxon>Sordariomycetes</taxon>
        <taxon>Hypocreomycetidae</taxon>
        <taxon>Hypocreales</taxon>
        <taxon>Nectriaceae</taxon>
        <taxon>Thelonectria</taxon>
    </lineage>
</organism>
<dbReference type="FunFam" id="1.20.1740.10:FF:000006">
    <property type="entry name" value="General amino acid permease"/>
    <property type="match status" value="1"/>
</dbReference>
<keyword evidence="4" id="KW-0029">Amino-acid transport</keyword>
<dbReference type="AlphaFoldDB" id="A0A9P8W0H6"/>
<feature type="domain" description="Amino acid permease/ SLC12A" evidence="8">
    <location>
        <begin position="41"/>
        <end position="500"/>
    </location>
</feature>
<dbReference type="EMBL" id="JAGPYM010000015">
    <property type="protein sequence ID" value="KAH6886900.1"/>
    <property type="molecule type" value="Genomic_DNA"/>
</dbReference>
<feature type="transmembrane region" description="Helical" evidence="7">
    <location>
        <begin position="69"/>
        <end position="88"/>
    </location>
</feature>
<dbReference type="PANTHER" id="PTHR43341:SF39">
    <property type="entry name" value="AMINO ACID TRANSPORTER (EUROFUNG)-RELATED"/>
    <property type="match status" value="1"/>
</dbReference>
<keyword evidence="5 7" id="KW-1133">Transmembrane helix</keyword>
<dbReference type="Proteomes" id="UP000777438">
    <property type="component" value="Unassembled WGS sequence"/>
</dbReference>
<keyword evidence="3 7" id="KW-0812">Transmembrane</keyword>
<evidence type="ECO:0000256" key="6">
    <source>
        <dbReference type="ARBA" id="ARBA00023136"/>
    </source>
</evidence>
<keyword evidence="2" id="KW-0813">Transport</keyword>
<protein>
    <submittedName>
        <fullName evidence="9">Amino acid permease</fullName>
    </submittedName>
</protein>
<feature type="transmembrane region" description="Helical" evidence="7">
    <location>
        <begin position="184"/>
        <end position="202"/>
    </location>
</feature>
<feature type="transmembrane region" description="Helical" evidence="7">
    <location>
        <begin position="396"/>
        <end position="424"/>
    </location>
</feature>
<evidence type="ECO:0000256" key="2">
    <source>
        <dbReference type="ARBA" id="ARBA00022448"/>
    </source>
</evidence>
<dbReference type="GO" id="GO:0016020">
    <property type="term" value="C:membrane"/>
    <property type="evidence" value="ECO:0007669"/>
    <property type="project" value="UniProtKB-SubCell"/>
</dbReference>